<dbReference type="AlphaFoldDB" id="A0A229SDF3"/>
<dbReference type="OrthoDB" id="3684268at2"/>
<dbReference type="Proteomes" id="UP000215223">
    <property type="component" value="Unassembled WGS sequence"/>
</dbReference>
<proteinExistence type="predicted"/>
<reference evidence="2 3" key="1">
    <citation type="submission" date="2017-07" db="EMBL/GenBank/DDBJ databases">
        <title>Amycolatopsis thailandensis Genome sequencing and assembly.</title>
        <authorList>
            <person name="Kaur N."/>
            <person name="Mayilraj S."/>
        </authorList>
    </citation>
    <scope>NUCLEOTIDE SEQUENCE [LARGE SCALE GENOMIC DNA]</scope>
    <source>
        <strain evidence="2 3">JCM 16380</strain>
    </source>
</reference>
<sequence length="345" mass="37575">MRRIAFLVIGALSLTVLAAPANASTVTQVRFTPQPVLAPKVPATKPGEPVKIDQEVKALGSVALEMSATQTAYVRSVMRANSATYRSLFDNEVRCTWPGGEQSYVTGQNVLQQGASLEPEKEDVQLTTRFLVHPGVATKVTCTAYVRAATMRDTLDARFQLHEGFLEFAATSVANTADGLPAQRATPRGLVRVGPDPQVVAREPALPYFTLAPGFTKLSVFADTEYKTCYPVKDKDCTKPPSSTATFTLFVNQWNGDRLCQSSNATTTTRRMSYSVHHHYVALHLPDFKVRTDCEQRFNAYVLVKWQDGMDGGVQGTAIGLTDSRGSATTHNAGMSHVFVVPLKS</sequence>
<name>A0A229SDF3_9PSEU</name>
<accession>A0A229SDF3</accession>
<gene>
    <name evidence="2" type="ORF">CFP71_10705</name>
</gene>
<evidence type="ECO:0000256" key="1">
    <source>
        <dbReference type="SAM" id="SignalP"/>
    </source>
</evidence>
<feature type="signal peptide" evidence="1">
    <location>
        <begin position="1"/>
        <end position="18"/>
    </location>
</feature>
<evidence type="ECO:0000313" key="2">
    <source>
        <dbReference type="EMBL" id="OXM56938.1"/>
    </source>
</evidence>
<feature type="chain" id="PRO_5038500684" evidence="1">
    <location>
        <begin position="19"/>
        <end position="345"/>
    </location>
</feature>
<protein>
    <submittedName>
        <fullName evidence="2">Uncharacterized protein</fullName>
    </submittedName>
</protein>
<comment type="caution">
    <text evidence="2">The sequence shown here is derived from an EMBL/GenBank/DDBJ whole genome shotgun (WGS) entry which is preliminary data.</text>
</comment>
<organism evidence="2 3">
    <name type="scientific">Amycolatopsis thailandensis</name>
    <dbReference type="NCBI Taxonomy" id="589330"/>
    <lineage>
        <taxon>Bacteria</taxon>
        <taxon>Bacillati</taxon>
        <taxon>Actinomycetota</taxon>
        <taxon>Actinomycetes</taxon>
        <taxon>Pseudonocardiales</taxon>
        <taxon>Pseudonocardiaceae</taxon>
        <taxon>Amycolatopsis</taxon>
    </lineage>
</organism>
<keyword evidence="3" id="KW-1185">Reference proteome</keyword>
<evidence type="ECO:0000313" key="3">
    <source>
        <dbReference type="Proteomes" id="UP000215223"/>
    </source>
</evidence>
<keyword evidence="1" id="KW-0732">Signal</keyword>
<dbReference type="EMBL" id="NMQT01000033">
    <property type="protein sequence ID" value="OXM56938.1"/>
    <property type="molecule type" value="Genomic_DNA"/>
</dbReference>
<dbReference type="RefSeq" id="WP_093933687.1">
    <property type="nucleotide sequence ID" value="NZ_JBHUSO010000360.1"/>
</dbReference>